<dbReference type="InterPro" id="IPR038606">
    <property type="entry name" value="To_sf"/>
</dbReference>
<gene>
    <name evidence="1" type="ORF">V9T40_012397</name>
</gene>
<organism evidence="1 2">
    <name type="scientific">Parthenolecanium corni</name>
    <dbReference type="NCBI Taxonomy" id="536013"/>
    <lineage>
        <taxon>Eukaryota</taxon>
        <taxon>Metazoa</taxon>
        <taxon>Ecdysozoa</taxon>
        <taxon>Arthropoda</taxon>
        <taxon>Hexapoda</taxon>
        <taxon>Insecta</taxon>
        <taxon>Pterygota</taxon>
        <taxon>Neoptera</taxon>
        <taxon>Paraneoptera</taxon>
        <taxon>Hemiptera</taxon>
        <taxon>Sternorrhyncha</taxon>
        <taxon>Coccoidea</taxon>
        <taxon>Coccidae</taxon>
        <taxon>Parthenolecanium</taxon>
    </lineage>
</organism>
<sequence>MESSQEVLLPLAILVSLIYEGKDEELLKIANEVISLKAKLKDSNEKLDPSNFAVKAIQLKEPFLIEELREGTVEGKDLAVKFRLNDIKILDVGEFTTKKEKKCCVSLEFDYVKISGVYTISGSVYDQQFSGGGNADITLKQVSSEAKVDHTLDEDEEPRIDRLHFDFDFKFLEAEEEIVKSLIPIAILSKLIFGDTEDKFLNELHELGILRFQDKAPGSPTTTLNSGKGRQFTRAISINANGKVEVERQFSNGIEKFTVSTKTKEPIKLESLDKEIFVLKEKDIKMKLRGVKVEGRVKVNVTDESMRIDNMELQYSFQDLSIEKIGLIIAGMSKDQINQLFNDAGKKYLRENLPVVAERLSAEIKTKLNARLKDLAGANLIRSVRQKSFQGEDDIFDSRK</sequence>
<dbReference type="Proteomes" id="UP001367676">
    <property type="component" value="Unassembled WGS sequence"/>
</dbReference>
<evidence type="ECO:0000313" key="1">
    <source>
        <dbReference type="EMBL" id="KAK7576111.1"/>
    </source>
</evidence>
<dbReference type="PANTHER" id="PTHR11008:SF9">
    <property type="entry name" value="PROTEIN TAKEOUT-LIKE PROTEIN"/>
    <property type="match status" value="1"/>
</dbReference>
<protein>
    <submittedName>
        <fullName evidence="1">Uncharacterized protein</fullName>
    </submittedName>
</protein>
<comment type="caution">
    <text evidence="1">The sequence shown here is derived from an EMBL/GenBank/DDBJ whole genome shotgun (WGS) entry which is preliminary data.</text>
</comment>
<proteinExistence type="predicted"/>
<reference evidence="1 2" key="1">
    <citation type="submission" date="2024-03" db="EMBL/GenBank/DDBJ databases">
        <title>Adaptation during the transition from Ophiocordyceps entomopathogen to insect associate is accompanied by gene loss and intensified selection.</title>
        <authorList>
            <person name="Ward C.M."/>
            <person name="Onetto C.A."/>
            <person name="Borneman A.R."/>
        </authorList>
    </citation>
    <scope>NUCLEOTIDE SEQUENCE [LARGE SCALE GENOMIC DNA]</scope>
    <source>
        <strain evidence="1">AWRI1</strain>
        <tissue evidence="1">Single Adult Female</tissue>
    </source>
</reference>
<dbReference type="Gene3D" id="3.15.10.30">
    <property type="entry name" value="Haemolymph juvenile hormone binding protein"/>
    <property type="match status" value="2"/>
</dbReference>
<dbReference type="AlphaFoldDB" id="A0AAN9TN28"/>
<keyword evidence="2" id="KW-1185">Reference proteome</keyword>
<dbReference type="EMBL" id="JBBCAQ010000036">
    <property type="protein sequence ID" value="KAK7576111.1"/>
    <property type="molecule type" value="Genomic_DNA"/>
</dbReference>
<dbReference type="PANTHER" id="PTHR11008">
    <property type="entry name" value="PROTEIN TAKEOUT-LIKE PROTEIN"/>
    <property type="match status" value="1"/>
</dbReference>
<accession>A0AAN9TN28</accession>
<name>A0AAN9TN28_9HEMI</name>
<evidence type="ECO:0000313" key="2">
    <source>
        <dbReference type="Proteomes" id="UP001367676"/>
    </source>
</evidence>